<evidence type="ECO:0000256" key="2">
    <source>
        <dbReference type="ARBA" id="ARBA00022640"/>
    </source>
</evidence>
<evidence type="ECO:0000256" key="1">
    <source>
        <dbReference type="ARBA" id="ARBA00022528"/>
    </source>
</evidence>
<protein>
    <recommendedName>
        <fullName evidence="4">F-box domain-containing protein</fullName>
    </recommendedName>
</protein>
<dbReference type="EMBL" id="CAUOFW020007681">
    <property type="protein sequence ID" value="CAK9180215.1"/>
    <property type="molecule type" value="Genomic_DNA"/>
</dbReference>
<sequence>MAMNLSKDPMFSTEKSLFSAKEMDNVYLMEECPDKRLARFGDYWNLEWKSESICDYKKEKSEKLYDDILDLLPSDPFGMDMSATVTAISGWFGDLEMDFGLNTLGFGTDEIEVKKGDDHQVFAGLNLVWNGAMGFYPGTDRKVMGSAMDKQLCDALCGDSFLFDSNAEDFVGSSNGKRWDSATAATKQEGCSEVYIDGSVGAPHDALFFALGYLGVSDLLSVERVCKSLRDTVRNDPLLWRSIHIDHPLSMKTTDDALLKLTSRAQGNLQCLSLVECLKITDSGLKRVLETNSGLTKLSVPGCVKLSVEGILCSLKEVFKSAGTPGIKHLRIGGLFGVTNKQFEEFKFLLGAGNHKQLSAQKPRFYGAGQLYLSVDDDRAIDIEPCPRCQKVRQVYDCPAESCQGKHHATQLCRACTLCIARCISCGCCIGGCEYQETFCLDLICMDCCKQLLNCQEKQEETSTPLRHTVFHQQESYHLYLCS</sequence>
<dbReference type="PROSITE" id="PS50181">
    <property type="entry name" value="FBOX"/>
    <property type="match status" value="1"/>
</dbReference>
<dbReference type="InterPro" id="IPR050648">
    <property type="entry name" value="F-box_LRR-repeat"/>
</dbReference>
<dbReference type="InterPro" id="IPR017900">
    <property type="entry name" value="4Fe4S_Fe_S_CS"/>
</dbReference>
<evidence type="ECO:0000313" key="6">
    <source>
        <dbReference type="EMBL" id="CAK9180215.1"/>
    </source>
</evidence>
<dbReference type="InterPro" id="IPR036047">
    <property type="entry name" value="F-box-like_dom_sf"/>
</dbReference>
<dbReference type="Gene3D" id="3.80.10.10">
    <property type="entry name" value="Ribonuclease Inhibitor"/>
    <property type="match status" value="1"/>
</dbReference>
<evidence type="ECO:0000313" key="7">
    <source>
        <dbReference type="Proteomes" id="UP001642360"/>
    </source>
</evidence>
<keyword evidence="7" id="KW-1185">Reference proteome</keyword>
<gene>
    <name evidence="6" type="ORF">ILEXP_LOCUS50196</name>
    <name evidence="5" type="ORF">ILEXP_LOCUS5884</name>
</gene>
<dbReference type="SUPFAM" id="SSF52047">
    <property type="entry name" value="RNI-like"/>
    <property type="match status" value="1"/>
</dbReference>
<dbReference type="AlphaFoldDB" id="A0ABC8UGP7"/>
<evidence type="ECO:0000313" key="5">
    <source>
        <dbReference type="EMBL" id="CAK9138538.1"/>
    </source>
</evidence>
<proteinExistence type="predicted"/>
<organism evidence="6 7">
    <name type="scientific">Ilex paraguariensis</name>
    <name type="common">yerba mate</name>
    <dbReference type="NCBI Taxonomy" id="185542"/>
    <lineage>
        <taxon>Eukaryota</taxon>
        <taxon>Viridiplantae</taxon>
        <taxon>Streptophyta</taxon>
        <taxon>Embryophyta</taxon>
        <taxon>Tracheophyta</taxon>
        <taxon>Spermatophyta</taxon>
        <taxon>Magnoliopsida</taxon>
        <taxon>eudicotyledons</taxon>
        <taxon>Gunneridae</taxon>
        <taxon>Pentapetalae</taxon>
        <taxon>asterids</taxon>
        <taxon>campanulids</taxon>
        <taxon>Aquifoliales</taxon>
        <taxon>Aquifoliaceae</taxon>
        <taxon>Ilex</taxon>
    </lineage>
</organism>
<dbReference type="InterPro" id="IPR032675">
    <property type="entry name" value="LRR_dom_sf"/>
</dbReference>
<reference evidence="6 7" key="1">
    <citation type="submission" date="2024-02" db="EMBL/GenBank/DDBJ databases">
        <authorList>
            <person name="Vignale AGUSTIN F."/>
            <person name="Sosa J E."/>
            <person name="Modenutti C."/>
        </authorList>
    </citation>
    <scope>NUCLEOTIDE SEQUENCE [LARGE SCALE GENOMIC DNA]</scope>
</reference>
<comment type="caution">
    <text evidence="6">The sequence shown here is derived from an EMBL/GenBank/DDBJ whole genome shotgun (WGS) entry which is preliminary data.</text>
</comment>
<feature type="domain" description="F-box" evidence="4">
    <location>
        <begin position="203"/>
        <end position="243"/>
    </location>
</feature>
<dbReference type="Gene3D" id="1.20.1280.50">
    <property type="match status" value="1"/>
</dbReference>
<dbReference type="EMBL" id="CAUOFW020000900">
    <property type="protein sequence ID" value="CAK9138538.1"/>
    <property type="molecule type" value="Genomic_DNA"/>
</dbReference>
<keyword evidence="3" id="KW-0793">Thylakoid</keyword>
<keyword evidence="1" id="KW-0150">Chloroplast</keyword>
<accession>A0ABC8UGP7</accession>
<dbReference type="PANTHER" id="PTHR13382">
    <property type="entry name" value="MITOCHONDRIAL ATP SYNTHASE COUPLING FACTOR B"/>
    <property type="match status" value="1"/>
</dbReference>
<dbReference type="InterPro" id="IPR001810">
    <property type="entry name" value="F-box_dom"/>
</dbReference>
<evidence type="ECO:0000256" key="3">
    <source>
        <dbReference type="ARBA" id="ARBA00023078"/>
    </source>
</evidence>
<keyword evidence="2" id="KW-0934">Plastid</keyword>
<evidence type="ECO:0000259" key="4">
    <source>
        <dbReference type="PROSITE" id="PS50181"/>
    </source>
</evidence>
<dbReference type="SUPFAM" id="SSF81383">
    <property type="entry name" value="F-box domain"/>
    <property type="match status" value="1"/>
</dbReference>
<dbReference type="Proteomes" id="UP001642360">
    <property type="component" value="Unassembled WGS sequence"/>
</dbReference>
<dbReference type="PROSITE" id="PS00198">
    <property type="entry name" value="4FE4S_FER_1"/>
    <property type="match status" value="1"/>
</dbReference>
<name>A0ABC8UGP7_9AQUA</name>
<dbReference type="Pfam" id="PF12937">
    <property type="entry name" value="F-box-like"/>
    <property type="match status" value="1"/>
</dbReference>
<dbReference type="PANTHER" id="PTHR13382:SF20">
    <property type="entry name" value="F-BOX PROTEIN SKIP14-LIKE"/>
    <property type="match status" value="1"/>
</dbReference>